<dbReference type="Proteomes" id="UP001500751">
    <property type="component" value="Unassembled WGS sequence"/>
</dbReference>
<proteinExistence type="predicted"/>
<reference evidence="1 2" key="1">
    <citation type="journal article" date="2019" name="Int. J. Syst. Evol. Microbiol.">
        <title>The Global Catalogue of Microorganisms (GCM) 10K type strain sequencing project: providing services to taxonomists for standard genome sequencing and annotation.</title>
        <authorList>
            <consortium name="The Broad Institute Genomics Platform"/>
            <consortium name="The Broad Institute Genome Sequencing Center for Infectious Disease"/>
            <person name="Wu L."/>
            <person name="Ma J."/>
        </authorList>
    </citation>
    <scope>NUCLEOTIDE SEQUENCE [LARGE SCALE GENOMIC DNA]</scope>
    <source>
        <strain evidence="1 2">JCM 16014</strain>
    </source>
</reference>
<dbReference type="InterPro" id="IPR011009">
    <property type="entry name" value="Kinase-like_dom_sf"/>
</dbReference>
<dbReference type="SUPFAM" id="SSF56112">
    <property type="entry name" value="Protein kinase-like (PK-like)"/>
    <property type="match status" value="1"/>
</dbReference>
<dbReference type="EMBL" id="BAAAQN010000021">
    <property type="protein sequence ID" value="GAA2034772.1"/>
    <property type="molecule type" value="Genomic_DNA"/>
</dbReference>
<accession>A0ABN2UEQ9</accession>
<organism evidence="1 2">
    <name type="scientific">Catenulispora yoronensis</name>
    <dbReference type="NCBI Taxonomy" id="450799"/>
    <lineage>
        <taxon>Bacteria</taxon>
        <taxon>Bacillati</taxon>
        <taxon>Actinomycetota</taxon>
        <taxon>Actinomycetes</taxon>
        <taxon>Catenulisporales</taxon>
        <taxon>Catenulisporaceae</taxon>
        <taxon>Catenulispora</taxon>
    </lineage>
</organism>
<dbReference type="RefSeq" id="WP_344667067.1">
    <property type="nucleotide sequence ID" value="NZ_BAAAQN010000021.1"/>
</dbReference>
<evidence type="ECO:0000313" key="2">
    <source>
        <dbReference type="Proteomes" id="UP001500751"/>
    </source>
</evidence>
<evidence type="ECO:0008006" key="3">
    <source>
        <dbReference type="Google" id="ProtNLM"/>
    </source>
</evidence>
<name>A0ABN2UEQ9_9ACTN</name>
<sequence>METSEILAAAAGLLGSELTDPVDLGGGPRSVVLRVRTAEGGTVVLKAHEERGEFLAESAGLRFTDLGPRLLAADEARLLIAMEDLGAAPSLADVLLGGDEKAAREALVAWAGCYGRLAAWSVGREPELSHGMAPWLERRVGGFAALLAELGIPVPDFGPVLALEHDRFRVFSPGDICPDNNLLTPDGLRPIDFEAAGFHSVFLDAAYTRMPFATCWCVFRLPKMFALEAERAYRSEVVAAYPELADDRVWRPGVRLATVALVATMTVFLFDQVREQDRPMNRSRPEVPSKRQILHYRWGTTAAALERAGELPDVAAAFRALLAATGHWNPADLPAYPALRA</sequence>
<comment type="caution">
    <text evidence="1">The sequence shown here is derived from an EMBL/GenBank/DDBJ whole genome shotgun (WGS) entry which is preliminary data.</text>
</comment>
<gene>
    <name evidence="1" type="ORF">GCM10009839_39160</name>
</gene>
<dbReference type="Gene3D" id="3.30.200.20">
    <property type="entry name" value="Phosphorylase Kinase, domain 1"/>
    <property type="match status" value="1"/>
</dbReference>
<protein>
    <recommendedName>
        <fullName evidence="3">Aminoglycoside phosphotransferase domain-containing protein</fullName>
    </recommendedName>
</protein>
<keyword evidence="2" id="KW-1185">Reference proteome</keyword>
<evidence type="ECO:0000313" key="1">
    <source>
        <dbReference type="EMBL" id="GAA2034772.1"/>
    </source>
</evidence>